<dbReference type="InterPro" id="IPR048381">
    <property type="entry name" value="GDH_C"/>
</dbReference>
<dbReference type="GO" id="GO:0006538">
    <property type="term" value="P:L-glutamate catabolic process"/>
    <property type="evidence" value="ECO:0007669"/>
    <property type="project" value="InterPro"/>
</dbReference>
<dbReference type="InterPro" id="IPR049058">
    <property type="entry name" value="NAD_Glu_DH_HM2"/>
</dbReference>
<dbReference type="Pfam" id="PF21074">
    <property type="entry name" value="GDH_C"/>
    <property type="match status" value="1"/>
</dbReference>
<dbReference type="InterPro" id="IPR046346">
    <property type="entry name" value="Aminoacid_DH-like_N_sf"/>
</dbReference>
<evidence type="ECO:0000259" key="2">
    <source>
        <dbReference type="Pfam" id="PF05088"/>
    </source>
</evidence>
<organism evidence="7 8">
    <name type="scientific">Thalassospira xianhensis MCCC 1A02616</name>
    <dbReference type="NCBI Taxonomy" id="1177929"/>
    <lineage>
        <taxon>Bacteria</taxon>
        <taxon>Pseudomonadati</taxon>
        <taxon>Pseudomonadota</taxon>
        <taxon>Alphaproteobacteria</taxon>
        <taxon>Rhodospirillales</taxon>
        <taxon>Thalassospiraceae</taxon>
        <taxon>Thalassospira</taxon>
    </lineage>
</organism>
<feature type="domain" description="NAD-glutamate dehydrogenase N-terminal ACT1" evidence="4">
    <location>
        <begin position="35"/>
        <end position="177"/>
    </location>
</feature>
<sequence>MKARSDDPKREVIDKVVEQIQQRLTGKMAKDAEAFVRLFYKDVPPDDMAGRSVDSLYGAALTLYKFAQKRPSANAAKIRVYNPDLEEHGWKSDHTVIEMINTDMPFLVDSVTSALHEFDLTVHLVIHPIMRIARDDRGELQSVEAVENSDAPRESVMHLEIDEQTDEAVLQKIRDRLEDVLTDVSLSVEDWQAMLSKVAEVLEGIRTAPTGISAEDQKEAQDFLGWVHNDHFTFLGYREYKFSGTGKKAKVDVNPQSQLGILRREGTHIFDELRQIGNLSTEVQAFVAQPSLLMVTKANKQSTVHRPVHLDTIVVKQFDDDGKVIGQHLFVGLFTSVAYNLSPRLIPLLRMKLAETIKRAGFPPASHDAKALVNILETFPRDELFQIELDDLYHICMGILHLQERQRIALFVRRDAFERFVSCQVFCPRDRFSTKLRMKFQSVIEAAFDGKVTAHYTLIGDSPLARLHLLVKTTPGELPEYNVADIERQLVETARDWADTLRQVLVREMGEERGLTLYRRYGESFTGDYRDRFGVETAALDIDRIEDVIKLSDLRVNLYRPIEAAENELRFKIYNPGAPVPLSDVLPMLENMGLKVITENPFKVEPRDTDVNVRIHDFGVLVDGEFHLHDVRDKFQELFIRMWHGEVENDAFNRLVLLGGLHWREVVILRTYARYMRQMGSAFSQDYMAKTLANNAGLAATIVDLFIARFDPDRDPGVAAEAEAIEGDIITRLEDVMNPDEDRILRAFLNLVQSTLRTNYFQYGKDGNPKPYLSVKFNSGMVEDLPLPRPWREIFVYSPRVEAVHLRGGPVARGGIRWSDRQEDFRTEILGLVKAQMVKNAVIVPVGSKGGFVVKRPPVDGGREAFLEEGIACYKTLMSGMLDITDNIVGGDIIPPERVRRLDDDDPYLVVAADKGTATFSDIANGVARDYGFWLDDAFASGGSQGYDHKKMGITARGAWESVKRHFREIGKDIQKEPFTVAGVGDMSGDVFGNGMLLSEQIKLVAAFNHMHIFVDPDPDLAKSFAERKRLFDMPRSSWTDYDTKVLSKGGEIFDRKAKTLDPSPEVRKLLDLGTGKVTPADMMKAILKSDVELLWFGGIGTYIKSSAESNADAGDRANDAIRINGKDIRAKVIGEGANLGCTQRGRIEYAHAGGRLNTDAIDNAAGVNCSDHEVNIKILVGEVVAAGDMTEKQRNKLLVEMTDEVGDLVLRDNYLQSQAISNAFAGGGDALDAQVRLIRMLEREGRLNREIEYLPDDEELARRTAAHQGLTRPEISVLMPYAKLWLYDEVLKSDLPDDPILVEELVRYFPTAVRKKYSAAISNHRLKREIIATVGTNSLVNRVGGTFVHDMMEATGLSAVDVSRGYLITRAVFGLRKLWSGIEALDNKVDAKVQIAMFSHINRMVEDVTLWFLRNCEELNVGAKIELFRPAVAKVIEAFDDIVPADAAFRTTLDQKSQSLIDRGVPEDLARRVAAMQQMVAVCDIVRIAEATGRDVIDVGATYFAIGARFQLGLLRAAAESIEAETHWQKLARAAAIDDLFGHQRELTRVVLSSGKNGTVGGDLVRKWVDDHQRGCSRCDQLIDELRAAGQIDLSMITVANRQIRAMIGG</sequence>
<protein>
    <submittedName>
        <fullName evidence="7">NAD-glutamate dehydrogenase</fullName>
    </submittedName>
</protein>
<dbReference type="Pfam" id="PF21075">
    <property type="entry name" value="GDH_ACT1"/>
    <property type="match status" value="1"/>
</dbReference>
<evidence type="ECO:0000313" key="7">
    <source>
        <dbReference type="EMBL" id="RCK05902.1"/>
    </source>
</evidence>
<dbReference type="Pfam" id="PF21076">
    <property type="entry name" value="GDH_ACT2"/>
    <property type="match status" value="1"/>
</dbReference>
<dbReference type="Pfam" id="PF21079">
    <property type="entry name" value="GDH_HM2"/>
    <property type="match status" value="1"/>
</dbReference>
<evidence type="ECO:0000259" key="3">
    <source>
        <dbReference type="Pfam" id="PF21074"/>
    </source>
</evidence>
<dbReference type="InterPro" id="IPR007780">
    <property type="entry name" value="NAD_Glu_DH_bac"/>
</dbReference>
<dbReference type="PANTHER" id="PTHR43403:SF1">
    <property type="entry name" value="NAD-SPECIFIC GLUTAMATE DEHYDROGENASE"/>
    <property type="match status" value="1"/>
</dbReference>
<comment type="caution">
    <text evidence="7">The sequence shown here is derived from an EMBL/GenBank/DDBJ whole genome shotgun (WGS) entry which is preliminary data.</text>
</comment>
<dbReference type="PIRSF" id="PIRSF036761">
    <property type="entry name" value="GDH_Mll4104"/>
    <property type="match status" value="1"/>
</dbReference>
<dbReference type="SUPFAM" id="SSF51735">
    <property type="entry name" value="NAD(P)-binding Rossmann-fold domains"/>
    <property type="match status" value="1"/>
</dbReference>
<dbReference type="Proteomes" id="UP000252419">
    <property type="component" value="Unassembled WGS sequence"/>
</dbReference>
<feature type="domain" description="NAD-glutamate dehydrogenase ACT3" evidence="6">
    <location>
        <begin position="553"/>
        <end position="625"/>
    </location>
</feature>
<name>A0A367UFS6_9PROT</name>
<keyword evidence="8" id="KW-1185">Reference proteome</keyword>
<evidence type="ECO:0000259" key="6">
    <source>
        <dbReference type="Pfam" id="PF21077"/>
    </source>
</evidence>
<dbReference type="Pfam" id="PF21073">
    <property type="entry name" value="GDH_HM1"/>
    <property type="match status" value="1"/>
</dbReference>
<dbReference type="Pfam" id="PF05088">
    <property type="entry name" value="Bac_GDH_CD"/>
    <property type="match status" value="1"/>
</dbReference>
<dbReference type="EMBL" id="JPWA01000011">
    <property type="protein sequence ID" value="RCK05902.1"/>
    <property type="molecule type" value="Genomic_DNA"/>
</dbReference>
<feature type="domain" description="NAD-glutamate dehydrogenase ACT2" evidence="5">
    <location>
        <begin position="410"/>
        <end position="497"/>
    </location>
</feature>
<dbReference type="InterPro" id="IPR049064">
    <property type="entry name" value="NAD_Glu_DH_ACT3"/>
</dbReference>
<dbReference type="InterPro" id="IPR049062">
    <property type="entry name" value="NAD_Glu_DH_ACT2"/>
</dbReference>
<dbReference type="Pfam" id="PF21078">
    <property type="entry name" value="GDH_HM3"/>
    <property type="match status" value="1"/>
</dbReference>
<keyword evidence="1" id="KW-0560">Oxidoreductase</keyword>
<evidence type="ECO:0000259" key="5">
    <source>
        <dbReference type="Pfam" id="PF21076"/>
    </source>
</evidence>
<dbReference type="Gene3D" id="3.40.50.720">
    <property type="entry name" value="NAD(P)-binding Rossmann-like Domain"/>
    <property type="match status" value="1"/>
</dbReference>
<dbReference type="PANTHER" id="PTHR43403">
    <property type="entry name" value="NAD-SPECIFIC GLUTAMATE DEHYDROGENASE"/>
    <property type="match status" value="1"/>
</dbReference>
<dbReference type="InterPro" id="IPR024727">
    <property type="entry name" value="NAD_Glu_DH_N_ACT1"/>
</dbReference>
<dbReference type="RefSeq" id="WP_114121855.1">
    <property type="nucleotide sequence ID" value="NZ_JPWA01000011.1"/>
</dbReference>
<dbReference type="SUPFAM" id="SSF53223">
    <property type="entry name" value="Aminoacid dehydrogenase-like, N-terminal domain"/>
    <property type="match status" value="1"/>
</dbReference>
<feature type="domain" description="NAD-specific glutamate dehydrogenase C-terminal" evidence="3">
    <location>
        <begin position="1269"/>
        <end position="1606"/>
    </location>
</feature>
<dbReference type="GO" id="GO:0004352">
    <property type="term" value="F:glutamate dehydrogenase (NAD+) activity"/>
    <property type="evidence" value="ECO:0007669"/>
    <property type="project" value="InterPro"/>
</dbReference>
<dbReference type="InterPro" id="IPR049056">
    <property type="entry name" value="NAD_Glu_DH_HM3"/>
</dbReference>
<dbReference type="GO" id="GO:0004069">
    <property type="term" value="F:L-aspartate:2-oxoglutarate aminotransferase activity"/>
    <property type="evidence" value="ECO:0007669"/>
    <property type="project" value="InterPro"/>
</dbReference>
<evidence type="ECO:0000256" key="1">
    <source>
        <dbReference type="ARBA" id="ARBA00023002"/>
    </source>
</evidence>
<proteinExistence type="predicted"/>
<feature type="domain" description="NAD-glutamate dehydrogenase catalytic" evidence="2">
    <location>
        <begin position="729"/>
        <end position="1223"/>
    </location>
</feature>
<dbReference type="InterPro" id="IPR028971">
    <property type="entry name" value="NAD-GDH_cat"/>
</dbReference>
<reference evidence="7 8" key="1">
    <citation type="submission" date="2014-07" db="EMBL/GenBank/DDBJ databases">
        <title>Draft genome sequence of Thalassospira xianhensis P-4 (MCCC 1A02616).</title>
        <authorList>
            <person name="Lai Q."/>
            <person name="Shao Z."/>
        </authorList>
    </citation>
    <scope>NUCLEOTIDE SEQUENCE [LARGE SCALE GENOMIC DNA]</scope>
    <source>
        <strain evidence="7 8">MCCC 1A02616</strain>
    </source>
</reference>
<dbReference type="InterPro" id="IPR049059">
    <property type="entry name" value="NAD_Glu_DH_HM1"/>
</dbReference>
<evidence type="ECO:0000259" key="4">
    <source>
        <dbReference type="Pfam" id="PF21075"/>
    </source>
</evidence>
<gene>
    <name evidence="7" type="ORF">TH5_10970</name>
</gene>
<accession>A0A367UFS6</accession>
<dbReference type="Pfam" id="PF21077">
    <property type="entry name" value="GDH_ACT3"/>
    <property type="match status" value="1"/>
</dbReference>
<dbReference type="InterPro" id="IPR036291">
    <property type="entry name" value="NAD(P)-bd_dom_sf"/>
</dbReference>
<evidence type="ECO:0000313" key="8">
    <source>
        <dbReference type="Proteomes" id="UP000252419"/>
    </source>
</evidence>